<dbReference type="SUPFAM" id="SSF53098">
    <property type="entry name" value="Ribonuclease H-like"/>
    <property type="match status" value="1"/>
</dbReference>
<dbReference type="Gene3D" id="3.30.420.10">
    <property type="entry name" value="Ribonuclease H-like superfamily/Ribonuclease H"/>
    <property type="match status" value="1"/>
</dbReference>
<dbReference type="PANTHER" id="PTHR11439:SF496">
    <property type="entry name" value="RNA-DIRECTED DNA POLYMERASE"/>
    <property type="match status" value="1"/>
</dbReference>
<dbReference type="EMBL" id="DP000009">
    <property type="protein sequence ID" value="ABF96491.1"/>
    <property type="molecule type" value="Genomic_DNA"/>
</dbReference>
<accession>Q10JY5</accession>
<dbReference type="PROSITE" id="PS50994">
    <property type="entry name" value="INTEGRASE"/>
    <property type="match status" value="1"/>
</dbReference>
<reference evidence="3" key="2">
    <citation type="submission" date="2006-06" db="EMBL/GenBank/DDBJ databases">
        <authorList>
            <person name="Buell R."/>
            <person name="Wing R.A."/>
            <person name="McCombie W.A."/>
            <person name="Ouyang S."/>
        </authorList>
    </citation>
    <scope>NUCLEOTIDE SEQUENCE</scope>
</reference>
<organism evidence="3">
    <name type="scientific">Oryza sativa subsp. japonica</name>
    <name type="common">Rice</name>
    <dbReference type="NCBI Taxonomy" id="39947"/>
    <lineage>
        <taxon>Eukaryota</taxon>
        <taxon>Viridiplantae</taxon>
        <taxon>Streptophyta</taxon>
        <taxon>Embryophyta</taxon>
        <taxon>Tracheophyta</taxon>
        <taxon>Spermatophyta</taxon>
        <taxon>Magnoliopsida</taxon>
        <taxon>Liliopsida</taxon>
        <taxon>Poales</taxon>
        <taxon>Poaceae</taxon>
        <taxon>BOP clade</taxon>
        <taxon>Oryzoideae</taxon>
        <taxon>Oryzeae</taxon>
        <taxon>Oryzinae</taxon>
        <taxon>Oryza</taxon>
        <taxon>Oryza sativa</taxon>
    </lineage>
</organism>
<evidence type="ECO:0000256" key="1">
    <source>
        <dbReference type="SAM" id="MobiDB-lite"/>
    </source>
</evidence>
<dbReference type="GO" id="GO:0015074">
    <property type="term" value="P:DNA integration"/>
    <property type="evidence" value="ECO:0007669"/>
    <property type="project" value="InterPro"/>
</dbReference>
<name>Q10JY5_ORYSJ</name>
<feature type="compositionally biased region" description="Basic residues" evidence="1">
    <location>
        <begin position="291"/>
        <end position="305"/>
    </location>
</feature>
<proteinExistence type="predicted"/>
<feature type="compositionally biased region" description="Polar residues" evidence="1">
    <location>
        <begin position="309"/>
        <end position="319"/>
    </location>
</feature>
<gene>
    <name evidence="3" type="ordered locus">LOC_Os03g29035</name>
</gene>
<dbReference type="Pfam" id="PF14223">
    <property type="entry name" value="Retrotran_gag_2"/>
    <property type="match status" value="1"/>
</dbReference>
<dbReference type="GO" id="GO:0003676">
    <property type="term" value="F:nucleic acid binding"/>
    <property type="evidence" value="ECO:0007669"/>
    <property type="project" value="InterPro"/>
</dbReference>
<protein>
    <submittedName>
        <fullName evidence="3">Retrotransposon protein, putative, Ty1-copia subclass</fullName>
    </submittedName>
</protein>
<dbReference type="InterPro" id="IPR012337">
    <property type="entry name" value="RNaseH-like_sf"/>
</dbReference>
<sequence>MEAEDKSSGAARALEITDRSDIHRNVMATMWFSSGSIVTATIVMRSGRDEQGIEGSIMPFIGSRNIMLEDEAVANMVTLVAHGTTCTHTIMVASATSNFNLWFILKKENLNGTNFMDCYRNLRIVLRQEHKEFVLAQPFPADLPNNAPAAQRMEHEKRCNVYLDISYLMLATMSPELQRQYEALDSHTIITGLRNMFEDQARTERLAEGNPVSPHVIKMIGYTESLEKLGFPLSRELATDLILQSLPPSFELFILNFNMDNMNRTLAELHGMLNTAEESIKKNSNHLIVMHKRKPNNKKSGQKRKLNSDEITSTSNSKTKVQKTGPAKDAECFFCKETGHWKIVPPQAPFTGQSERASELLALVYTDICGPMSSTARGSFGYFITFTDDFSRYGCVYLMRHKSESFEKFKEFQNEVQNNLGKTIKYLRSDRGGEYLSLEFGNHLKECGIIPQLTPPGTPQWNWVSEQRNRTLLDMLWKHRLHEGPKGYGVHLRGLRGAAYILGIRIYRERSKRLIGLSQSTYIDKLLKRFNMQYSKKGFLPMSHGINLGKNQCPQATDERNKMSVIPYASAIGCIMYAMLCTRPDVSYALSATSRYQLDPGESHWIAVKNILKYLRRTKDMFLVYGGQEELVVNGYTDASFQTDKDDFRSQSKFVFCLNGGAVSWKSSKQDTVADSTTEAEYIAASEAAKKAVWIKKFVSQLGVMTSASSPMDLCCDNSGAIAQAKEPRSHQKSKHILWRYHLIREIVGRGDVKICKIHTDLNVADR</sequence>
<dbReference type="Pfam" id="PF00665">
    <property type="entry name" value="rve"/>
    <property type="match status" value="1"/>
</dbReference>
<dbReference type="CDD" id="cd09272">
    <property type="entry name" value="RNase_HI_RT_Ty1"/>
    <property type="match status" value="1"/>
</dbReference>
<evidence type="ECO:0000259" key="2">
    <source>
        <dbReference type="PROSITE" id="PS50994"/>
    </source>
</evidence>
<dbReference type="PANTHER" id="PTHR11439">
    <property type="entry name" value="GAG-POL-RELATED RETROTRANSPOSON"/>
    <property type="match status" value="1"/>
</dbReference>
<evidence type="ECO:0000313" key="3">
    <source>
        <dbReference type="EMBL" id="ABF96491.1"/>
    </source>
</evidence>
<dbReference type="InterPro" id="IPR001584">
    <property type="entry name" value="Integrase_cat-core"/>
</dbReference>
<feature type="region of interest" description="Disordered" evidence="1">
    <location>
        <begin position="291"/>
        <end position="324"/>
    </location>
</feature>
<dbReference type="AlphaFoldDB" id="Q10JY5"/>
<feature type="domain" description="Integrase catalytic" evidence="2">
    <location>
        <begin position="345"/>
        <end position="530"/>
    </location>
</feature>
<dbReference type="iPTMnet" id="Q10JY5"/>
<reference evidence="3" key="1">
    <citation type="journal article" date="2005" name="Genome Res.">
        <title>Sequence, annotation, and analysis of synteny between rice chromosome 3 and diverged grass species.</title>
        <authorList>
            <consortium name="Rice Chromosome 3 Sequencing Consortium"/>
            <person name="Buell C.R."/>
            <person name="Yuan Q."/>
            <person name="Ouyang S."/>
            <person name="Liu J."/>
            <person name="Zhu W."/>
            <person name="Wang A."/>
            <person name="Maiti R."/>
            <person name="Haas B."/>
            <person name="Wortman J."/>
            <person name="Pertea M."/>
            <person name="Jones K.M."/>
            <person name="Kim M."/>
            <person name="Overton L."/>
            <person name="Tsitrin T."/>
            <person name="Fadrosh D."/>
            <person name="Bera J."/>
            <person name="Weaver B."/>
            <person name="Jin S."/>
            <person name="Johri S."/>
            <person name="Reardon M."/>
            <person name="Webb K."/>
            <person name="Hill J."/>
            <person name="Moffat K."/>
            <person name="Tallon L."/>
            <person name="Van Aken S."/>
            <person name="Lewis M."/>
            <person name="Utterback T."/>
            <person name="Feldblyum T."/>
            <person name="Zismann V."/>
            <person name="Iobst S."/>
            <person name="Hsiao J."/>
            <person name="de Vazeille A.R."/>
            <person name="Salzberg S.L."/>
            <person name="White O."/>
            <person name="Fraser C."/>
            <person name="Yu Y."/>
            <person name="Kim H."/>
            <person name="Rambo T."/>
            <person name="Currie J."/>
            <person name="Collura K."/>
            <person name="Kernodle-Thompson S."/>
            <person name="Wei F."/>
            <person name="Kudrna K."/>
            <person name="Ammiraju J.S."/>
            <person name="Luo M."/>
            <person name="Goicoechea J.L."/>
            <person name="Wing R.A."/>
            <person name="Henry D."/>
            <person name="Oates R."/>
            <person name="Palmer M."/>
            <person name="Pries G."/>
            <person name="Saski C."/>
            <person name="Simmons J."/>
            <person name="Soderlund C."/>
            <person name="Nelson W."/>
            <person name="de la Bastide M."/>
            <person name="Spiegel L."/>
            <person name="Nascimento L."/>
            <person name="Huang E."/>
            <person name="Preston R."/>
            <person name="Zutavern T."/>
            <person name="Palmer L."/>
            <person name="O'Shaughnessy A."/>
            <person name="Dike S."/>
            <person name="McCombie W.R."/>
            <person name="Minx P."/>
            <person name="Cordum H."/>
            <person name="Wilson R."/>
            <person name="Jin W."/>
            <person name="Lee H.R."/>
            <person name="Jiang J."/>
            <person name="Jackson S."/>
        </authorList>
    </citation>
    <scope>NUCLEOTIDE SEQUENCE [LARGE SCALE GENOMIC DNA]</scope>
</reference>
<dbReference type="InterPro" id="IPR036397">
    <property type="entry name" value="RNaseH_sf"/>
</dbReference>